<evidence type="ECO:0000313" key="3">
    <source>
        <dbReference type="Proteomes" id="UP000009229"/>
    </source>
</evidence>
<reference evidence="3" key="1">
    <citation type="submission" date="2011-05" db="EMBL/GenBank/DDBJ databases">
        <title>Complete sequence of Desulfotomaculum kuznetsovii DSM 6115.</title>
        <authorList>
            <person name="Lucas S."/>
            <person name="Han J."/>
            <person name="Lapidus A."/>
            <person name="Cheng J.-F."/>
            <person name="Goodwin L."/>
            <person name="Pitluck S."/>
            <person name="Peters L."/>
            <person name="Mikhailova N."/>
            <person name="Lu M."/>
            <person name="Saunders E."/>
            <person name="Han C."/>
            <person name="Tapia R."/>
            <person name="Land M."/>
            <person name="Hauser L."/>
            <person name="Kyrpides N."/>
            <person name="Ivanova N."/>
            <person name="Pagani I."/>
            <person name="Nazina T."/>
            <person name="Ivanova A."/>
            <person name="Parshina S."/>
            <person name="Kuever J."/>
            <person name="Muyzer G."/>
            <person name="Plugge C."/>
            <person name="Stams A."/>
            <person name="Woyke T."/>
        </authorList>
    </citation>
    <scope>NUCLEOTIDE SEQUENCE [LARGE SCALE GENOMIC DNA]</scope>
    <source>
        <strain evidence="3">DSM 6115 / VKM B-1805 / 17</strain>
    </source>
</reference>
<sequence>MGFCVDIGTAQLVKNGEEICGDTIEVVRTAGSHIVVVADGLGSGIKAKILSGLTAKTAGTMLKMGGRIVDVIETLALTLPICKVRNLAYSTFTIIQFTPDGRGYLVEYENPPSYIGMNNTLCSVDRKERVIGNKLIRECYFTVAENSWLVIVTDGVIHAGAGRTLSMTWDQHRLGVYLAATYSPARSATEWAQEIVQLCYRIYGEKPADDASVAVINIRKPRHVTVLIGPPRNVHDDVEVVDKLIRSNGMKVVCGGTTGNIVARILGRELKIDYSSGNGGVPPAGTIGGIDLVTEGAVTLVNAMEHLRKKTSLKELRGRDGASRLASILLAADSVHFIVGTAANPVLPETEIPAIFVYKQYIIRDLIRILQEMGKNVTVEFY</sequence>
<dbReference type="SUPFAM" id="SSF81606">
    <property type="entry name" value="PP2C-like"/>
    <property type="match status" value="1"/>
</dbReference>
<dbReference type="InterPro" id="IPR039248">
    <property type="entry name" value="Ptase_RsbX"/>
</dbReference>
<dbReference type="InterPro" id="IPR001932">
    <property type="entry name" value="PPM-type_phosphatase-like_dom"/>
</dbReference>
<proteinExistence type="predicted"/>
<dbReference type="PANTHER" id="PTHR35801:SF1">
    <property type="entry name" value="PHOSPHOSERINE PHOSPHATASE RSBX"/>
    <property type="match status" value="1"/>
</dbReference>
<dbReference type="PANTHER" id="PTHR35801">
    <property type="entry name" value="PHOSPHOSERINE PHOSPHATASE RSBX"/>
    <property type="match status" value="1"/>
</dbReference>
<accession>A0AAU8PYP3</accession>
<evidence type="ECO:0000313" key="2">
    <source>
        <dbReference type="EMBL" id="AEG16434.1"/>
    </source>
</evidence>
<dbReference type="KEGG" id="dku:Desku_2931"/>
<dbReference type="EMBL" id="CP002770">
    <property type="protein sequence ID" value="AEG16434.1"/>
    <property type="molecule type" value="Genomic_DNA"/>
</dbReference>
<organism evidence="2 3">
    <name type="scientific">Desulfofundulus kuznetsovii (strain DSM 6115 / VKM B-1805 / 17)</name>
    <name type="common">Desulfotomaculum kuznetsovii</name>
    <dbReference type="NCBI Taxonomy" id="760568"/>
    <lineage>
        <taxon>Bacteria</taxon>
        <taxon>Bacillati</taxon>
        <taxon>Bacillota</taxon>
        <taxon>Clostridia</taxon>
        <taxon>Eubacteriales</taxon>
        <taxon>Peptococcaceae</taxon>
        <taxon>Desulfofundulus</taxon>
    </lineage>
</organism>
<gene>
    <name evidence="2" type="ordered locus">Desku_2931</name>
</gene>
<feature type="domain" description="PPM-type phosphatase" evidence="1">
    <location>
        <begin position="31"/>
        <end position="218"/>
    </location>
</feature>
<evidence type="ECO:0000259" key="1">
    <source>
        <dbReference type="Pfam" id="PF07228"/>
    </source>
</evidence>
<dbReference type="InterPro" id="IPR036457">
    <property type="entry name" value="PPM-type-like_dom_sf"/>
</dbReference>
<keyword evidence="3" id="KW-1185">Reference proteome</keyword>
<name>A0AAU8PYP3_DESK7</name>
<dbReference type="Gene3D" id="3.60.40.10">
    <property type="entry name" value="PPM-type phosphatase domain"/>
    <property type="match status" value="1"/>
</dbReference>
<dbReference type="Pfam" id="PF07228">
    <property type="entry name" value="SpoIIE"/>
    <property type="match status" value="1"/>
</dbReference>
<dbReference type="Proteomes" id="UP000009229">
    <property type="component" value="Chromosome"/>
</dbReference>
<protein>
    <submittedName>
        <fullName evidence="2">Stage II sporulation protein E</fullName>
    </submittedName>
</protein>
<dbReference type="RefSeq" id="WP_013823944.1">
    <property type="nucleotide sequence ID" value="NC_015573.1"/>
</dbReference>
<dbReference type="AlphaFoldDB" id="A0AAU8PYP3"/>